<keyword evidence="1" id="KW-1133">Transmembrane helix</keyword>
<keyword evidence="3" id="KW-1185">Reference proteome</keyword>
<proteinExistence type="predicted"/>
<keyword evidence="1" id="KW-0472">Membrane</keyword>
<reference evidence="2" key="1">
    <citation type="journal article" date="2020" name="Stud. Mycol.">
        <title>101 Dothideomycetes genomes: a test case for predicting lifestyles and emergence of pathogens.</title>
        <authorList>
            <person name="Haridas S."/>
            <person name="Albert R."/>
            <person name="Binder M."/>
            <person name="Bloem J."/>
            <person name="Labutti K."/>
            <person name="Salamov A."/>
            <person name="Andreopoulos B."/>
            <person name="Baker S."/>
            <person name="Barry K."/>
            <person name="Bills G."/>
            <person name="Bluhm B."/>
            <person name="Cannon C."/>
            <person name="Castanera R."/>
            <person name="Culley D."/>
            <person name="Daum C."/>
            <person name="Ezra D."/>
            <person name="Gonzalez J."/>
            <person name="Henrissat B."/>
            <person name="Kuo A."/>
            <person name="Liang C."/>
            <person name="Lipzen A."/>
            <person name="Lutzoni F."/>
            <person name="Magnuson J."/>
            <person name="Mondo S."/>
            <person name="Nolan M."/>
            <person name="Ohm R."/>
            <person name="Pangilinan J."/>
            <person name="Park H.-J."/>
            <person name="Ramirez L."/>
            <person name="Alfaro M."/>
            <person name="Sun H."/>
            <person name="Tritt A."/>
            <person name="Yoshinaga Y."/>
            <person name="Zwiers L.-H."/>
            <person name="Turgeon B."/>
            <person name="Goodwin S."/>
            <person name="Spatafora J."/>
            <person name="Crous P."/>
            <person name="Grigoriev I."/>
        </authorList>
    </citation>
    <scope>NUCLEOTIDE SEQUENCE</scope>
    <source>
        <strain evidence="2">CBS 122367</strain>
    </source>
</reference>
<dbReference type="Proteomes" id="UP000799291">
    <property type="component" value="Unassembled WGS sequence"/>
</dbReference>
<dbReference type="AlphaFoldDB" id="A0A6G1J0B4"/>
<protein>
    <submittedName>
        <fullName evidence="2">Uncharacterized protein</fullName>
    </submittedName>
</protein>
<sequence>MAAPDPDVQSEHHGTNPVAPYVLFTFAIVICAWWVWVGLMLARLWHYKGELNGPWEKFDIQPEYIRERLARQKAEYELAGIPVPILDAHQWQSNVRAYDEEELEKLPPDARKMVLEEQRISRMPAFVADDCGDESLFPDIPDAVPAAEYNVLKYGERTQNKKDNRYRAMGLSKLGRREWLGHSVDKKEYLEHHKARETLLAKKQDECIQVTPDGEDASVELLGEVVSFLTKEKPQWFAMESTYAERTIHNKLTGERWGLQRPFPRHPLEICARLCMEDFNIVLRSPFTGKHTLVASATCAPSGWHLLRQIGRSATNLLEPPLSWENFSEILGYFNNNSDTPPLKRSTLFVQTHHNSRGLADLLFITERHHFFPGHLSTLGNALMIRKERQSFRQLPRSGAVIFTARTRIRRVNEFPRDELERTVQEINEWPTDIATLKGRDLWGAVLDNICANRPAFRDDMTVLGEEKSEAESWEYD</sequence>
<keyword evidence="1" id="KW-0812">Transmembrane</keyword>
<dbReference type="EMBL" id="MU005583">
    <property type="protein sequence ID" value="KAF2683785.1"/>
    <property type="molecule type" value="Genomic_DNA"/>
</dbReference>
<evidence type="ECO:0000313" key="3">
    <source>
        <dbReference type="Proteomes" id="UP000799291"/>
    </source>
</evidence>
<name>A0A6G1J0B4_9PLEO</name>
<dbReference type="OrthoDB" id="5043642at2759"/>
<accession>A0A6G1J0B4</accession>
<organism evidence="2 3">
    <name type="scientific">Lentithecium fluviatile CBS 122367</name>
    <dbReference type="NCBI Taxonomy" id="1168545"/>
    <lineage>
        <taxon>Eukaryota</taxon>
        <taxon>Fungi</taxon>
        <taxon>Dikarya</taxon>
        <taxon>Ascomycota</taxon>
        <taxon>Pezizomycotina</taxon>
        <taxon>Dothideomycetes</taxon>
        <taxon>Pleosporomycetidae</taxon>
        <taxon>Pleosporales</taxon>
        <taxon>Massarineae</taxon>
        <taxon>Lentitheciaceae</taxon>
        <taxon>Lentithecium</taxon>
    </lineage>
</organism>
<dbReference type="Pfam" id="PF11927">
    <property type="entry name" value="HODM_asu-like"/>
    <property type="match status" value="1"/>
</dbReference>
<feature type="transmembrane region" description="Helical" evidence="1">
    <location>
        <begin position="20"/>
        <end position="42"/>
    </location>
</feature>
<dbReference type="InterPro" id="IPR021848">
    <property type="entry name" value="HODM_asu-like"/>
</dbReference>
<gene>
    <name evidence="2" type="ORF">K458DRAFT_431993</name>
</gene>
<evidence type="ECO:0000313" key="2">
    <source>
        <dbReference type="EMBL" id="KAF2683785.1"/>
    </source>
</evidence>
<evidence type="ECO:0000256" key="1">
    <source>
        <dbReference type="SAM" id="Phobius"/>
    </source>
</evidence>